<protein>
    <submittedName>
        <fullName evidence="1">Uncharacterized protein</fullName>
    </submittedName>
</protein>
<gene>
    <name evidence="1" type="ORF">SDC9_166522</name>
</gene>
<name>A0A645FZ12_9ZZZZ</name>
<dbReference type="AlphaFoldDB" id="A0A645FZ12"/>
<proteinExistence type="predicted"/>
<reference evidence="1" key="1">
    <citation type="submission" date="2019-08" db="EMBL/GenBank/DDBJ databases">
        <authorList>
            <person name="Kucharzyk K."/>
            <person name="Murdoch R.W."/>
            <person name="Higgins S."/>
            <person name="Loffler F."/>
        </authorList>
    </citation>
    <scope>NUCLEOTIDE SEQUENCE</scope>
</reference>
<sequence length="194" mass="21484">MVKTLVVVCLCKTDGGVRGGVGLNHYPPGVFVPPGSARYLGEQLERAFRAAVVGYHESRVRGDNADKSNVWKVVSLCDHLRANEKLRFAPRKRAEHLLHGILCTYRIRIHPQRHRVRKQLVKLFFHLLGANAEVLDKRFSALRALRRKRFNRAAEMAAEAVFALVIRHGDIAVVALHNISAGAAGDESGIPASV</sequence>
<organism evidence="1">
    <name type="scientific">bioreactor metagenome</name>
    <dbReference type="NCBI Taxonomy" id="1076179"/>
    <lineage>
        <taxon>unclassified sequences</taxon>
        <taxon>metagenomes</taxon>
        <taxon>ecological metagenomes</taxon>
    </lineage>
</organism>
<comment type="caution">
    <text evidence="1">The sequence shown here is derived from an EMBL/GenBank/DDBJ whole genome shotgun (WGS) entry which is preliminary data.</text>
</comment>
<dbReference type="EMBL" id="VSSQ01066661">
    <property type="protein sequence ID" value="MPN19156.1"/>
    <property type="molecule type" value="Genomic_DNA"/>
</dbReference>
<accession>A0A645FZ12</accession>
<evidence type="ECO:0000313" key="1">
    <source>
        <dbReference type="EMBL" id="MPN19156.1"/>
    </source>
</evidence>